<gene>
    <name evidence="1" type="ORF">V1478_004566</name>
</gene>
<sequence length="84" mass="9377">MKLETVVRCGKDKLVADGSHHSGFSFYSSFEGSSTSSTEITAVVWETSRSVSADSVKYTENSLVDYDIIFNKTRKFDELLLTIN</sequence>
<organism evidence="1 2">
    <name type="scientific">Vespula squamosa</name>
    <name type="common">Southern yellow jacket</name>
    <name type="synonym">Wasp</name>
    <dbReference type="NCBI Taxonomy" id="30214"/>
    <lineage>
        <taxon>Eukaryota</taxon>
        <taxon>Metazoa</taxon>
        <taxon>Ecdysozoa</taxon>
        <taxon>Arthropoda</taxon>
        <taxon>Hexapoda</taxon>
        <taxon>Insecta</taxon>
        <taxon>Pterygota</taxon>
        <taxon>Neoptera</taxon>
        <taxon>Endopterygota</taxon>
        <taxon>Hymenoptera</taxon>
        <taxon>Apocrita</taxon>
        <taxon>Aculeata</taxon>
        <taxon>Vespoidea</taxon>
        <taxon>Vespidae</taxon>
        <taxon>Vespinae</taxon>
        <taxon>Vespula</taxon>
    </lineage>
</organism>
<protein>
    <submittedName>
        <fullName evidence="1">Uncharacterized protein</fullName>
    </submittedName>
</protein>
<dbReference type="AlphaFoldDB" id="A0ABD2BGJ5"/>
<name>A0ABD2BGJ5_VESSQ</name>
<dbReference type="Proteomes" id="UP001607302">
    <property type="component" value="Unassembled WGS sequence"/>
</dbReference>
<reference evidence="1 2" key="1">
    <citation type="journal article" date="2024" name="Ann. Entomol. Soc. Am.">
        <title>Genomic analyses of the southern and eastern yellowjacket wasps (Hymenoptera: Vespidae) reveal evolutionary signatures of social life.</title>
        <authorList>
            <person name="Catto M.A."/>
            <person name="Caine P.B."/>
            <person name="Orr S.E."/>
            <person name="Hunt B.G."/>
            <person name="Goodisman M.A.D."/>
        </authorList>
    </citation>
    <scope>NUCLEOTIDE SEQUENCE [LARGE SCALE GENOMIC DNA]</scope>
    <source>
        <strain evidence="1">233</strain>
        <tissue evidence="1">Head and thorax</tissue>
    </source>
</reference>
<proteinExistence type="predicted"/>
<evidence type="ECO:0000313" key="1">
    <source>
        <dbReference type="EMBL" id="KAL2731878.1"/>
    </source>
</evidence>
<keyword evidence="2" id="KW-1185">Reference proteome</keyword>
<accession>A0ABD2BGJ5</accession>
<dbReference type="EMBL" id="JAUDFV010000102">
    <property type="protein sequence ID" value="KAL2731878.1"/>
    <property type="molecule type" value="Genomic_DNA"/>
</dbReference>
<comment type="caution">
    <text evidence="1">The sequence shown here is derived from an EMBL/GenBank/DDBJ whole genome shotgun (WGS) entry which is preliminary data.</text>
</comment>
<evidence type="ECO:0000313" key="2">
    <source>
        <dbReference type="Proteomes" id="UP001607302"/>
    </source>
</evidence>